<gene>
    <name evidence="2" type="ORF">FNH08_14990</name>
</gene>
<dbReference type="AlphaFoldDB" id="A0A5N8XHH6"/>
<evidence type="ECO:0000313" key="3">
    <source>
        <dbReference type="Proteomes" id="UP000400924"/>
    </source>
</evidence>
<dbReference type="OrthoDB" id="3685646at2"/>
<dbReference type="RefSeq" id="WP_152771972.1">
    <property type="nucleotide sequence ID" value="NZ_VJZC01000084.1"/>
</dbReference>
<name>A0A5N8XHH6_9ACTN</name>
<dbReference type="InterPro" id="IPR016135">
    <property type="entry name" value="UBQ-conjugating_enzyme/RWD"/>
</dbReference>
<protein>
    <submittedName>
        <fullName evidence="2">Uncharacterized protein</fullName>
    </submittedName>
</protein>
<dbReference type="CDD" id="cd00195">
    <property type="entry name" value="UBCc_UEV"/>
    <property type="match status" value="1"/>
</dbReference>
<dbReference type="Proteomes" id="UP000400924">
    <property type="component" value="Unassembled WGS sequence"/>
</dbReference>
<reference evidence="2 3" key="1">
    <citation type="submission" date="2019-07" db="EMBL/GenBank/DDBJ databases">
        <title>New species of Amycolatopsis and Streptomyces.</title>
        <authorList>
            <person name="Duangmal K."/>
            <person name="Teo W.F.A."/>
            <person name="Lipun K."/>
        </authorList>
    </citation>
    <scope>NUCLEOTIDE SEQUENCE [LARGE SCALE GENOMIC DNA]</scope>
    <source>
        <strain evidence="2 3">NBRC 106415</strain>
    </source>
</reference>
<proteinExistence type="predicted"/>
<dbReference type="SUPFAM" id="SSF54495">
    <property type="entry name" value="UBC-like"/>
    <property type="match status" value="1"/>
</dbReference>
<feature type="region of interest" description="Disordered" evidence="1">
    <location>
        <begin position="1"/>
        <end position="23"/>
    </location>
</feature>
<organism evidence="2 3">
    <name type="scientific">Streptomyces spongiae</name>
    <dbReference type="NCBI Taxonomy" id="565072"/>
    <lineage>
        <taxon>Bacteria</taxon>
        <taxon>Bacillati</taxon>
        <taxon>Actinomycetota</taxon>
        <taxon>Actinomycetes</taxon>
        <taxon>Kitasatosporales</taxon>
        <taxon>Streptomycetaceae</taxon>
        <taxon>Streptomyces</taxon>
    </lineage>
</organism>
<comment type="caution">
    <text evidence="2">The sequence shown here is derived from an EMBL/GenBank/DDBJ whole genome shotgun (WGS) entry which is preliminary data.</text>
</comment>
<accession>A0A5N8XHH6</accession>
<evidence type="ECO:0000256" key="1">
    <source>
        <dbReference type="SAM" id="MobiDB-lite"/>
    </source>
</evidence>
<dbReference type="Gene3D" id="3.10.110.10">
    <property type="entry name" value="Ubiquitin Conjugating Enzyme"/>
    <property type="match status" value="1"/>
</dbReference>
<evidence type="ECO:0000313" key="2">
    <source>
        <dbReference type="EMBL" id="MPY58428.1"/>
    </source>
</evidence>
<sequence length="499" mass="55303">MATSGEMSRPPRRGRSGRARAQDIPITTEDRRLLLQVVSVIYRNMDAARLLLDSIGFPSSQVPQFTSSINFWNEIFFQMDQGAVAAPYRQTLETALQTYGSHPDLLDLAEQYGLVEAAPDEAGTEPADTTPTCHVIVRAENEETRQAAWHLLAEAGQDPTEVWSTAHAVSYQVSETDPSALRGQLERTDLGWTVVPPGRPDHLLNLLYVQGPDGRQWRITDAPAAQTVGNVAAGIVEQYPGMDTSVPTVIDHDGPGGVRRRLNPDNTLDEEGVRDGDRMHVGFEATAGATHPLGRQDALYRVRNQILRFAEQNTVLEIRVNSTTLPTEYQLRFDRPSFGPPAARGGGPVRVDRHAVLIQLGPEFPDTAPYVFWETPLFHPNVFPNYDCELFRAHPKSRGAVCLGDLAESYVPSLDFGDVCRVLIDIAAYRNYGIEVEDGPIDARGEFATHTNFFDPLAARWARSEEGRRSIADIGGFPEHRVRGRRVQYRNVVEAVDGT</sequence>
<keyword evidence="3" id="KW-1185">Reference proteome</keyword>
<dbReference type="EMBL" id="VJZC01000084">
    <property type="protein sequence ID" value="MPY58428.1"/>
    <property type="molecule type" value="Genomic_DNA"/>
</dbReference>